<keyword evidence="5" id="KW-1185">Reference proteome</keyword>
<evidence type="ECO:0000256" key="1">
    <source>
        <dbReference type="SAM" id="Coils"/>
    </source>
</evidence>
<accession>S0ETA9</accession>
<evidence type="ECO:0000256" key="2">
    <source>
        <dbReference type="SAM" id="MobiDB-lite"/>
    </source>
</evidence>
<keyword evidence="3" id="KW-0472">Membrane</keyword>
<feature type="coiled-coil region" evidence="1">
    <location>
        <begin position="237"/>
        <end position="292"/>
    </location>
</feature>
<dbReference type="HOGENOM" id="CLU_441264_0_0_0"/>
<protein>
    <submittedName>
        <fullName evidence="4">Uncharacterized protein</fullName>
    </submittedName>
</protein>
<keyword evidence="1" id="KW-0175">Coiled coil</keyword>
<dbReference type="KEGG" id="ccz:CCALI_00830"/>
<dbReference type="STRING" id="454171.CP488_00324"/>
<dbReference type="AlphaFoldDB" id="S0ETA9"/>
<reference evidence="5" key="1">
    <citation type="submission" date="2013-03" db="EMBL/GenBank/DDBJ databases">
        <title>Genome sequence of Chthonomonas calidirosea, the first sequenced genome from the Armatimonadetes phylum (formally candidate division OP10).</title>
        <authorList>
            <person name="Lee K.C.Y."/>
            <person name="Morgan X.C."/>
            <person name="Dunfield P.F."/>
            <person name="Tamas I."/>
            <person name="Houghton K.M."/>
            <person name="Vyssotski M."/>
            <person name="Ryan J.L.J."/>
            <person name="Lagutin K."/>
            <person name="McDonald I.R."/>
            <person name="Stott M.B."/>
        </authorList>
    </citation>
    <scope>NUCLEOTIDE SEQUENCE [LARGE SCALE GENOMIC DNA]</scope>
    <source>
        <strain evidence="5">DSM 23976 / ICMP 18418 / T49</strain>
    </source>
</reference>
<evidence type="ECO:0000256" key="3">
    <source>
        <dbReference type="SAM" id="Phobius"/>
    </source>
</evidence>
<name>S0ETA9_CHTCT</name>
<organism evidence="4 5">
    <name type="scientific">Chthonomonas calidirosea (strain DSM 23976 / ICMP 18418 / T49)</name>
    <dbReference type="NCBI Taxonomy" id="1303518"/>
    <lineage>
        <taxon>Bacteria</taxon>
        <taxon>Bacillati</taxon>
        <taxon>Armatimonadota</taxon>
        <taxon>Chthonomonadia</taxon>
        <taxon>Chthonomonadales</taxon>
        <taxon>Chthonomonadaceae</taxon>
        <taxon>Chthonomonas</taxon>
    </lineage>
</organism>
<feature type="compositionally biased region" description="Polar residues" evidence="2">
    <location>
        <begin position="301"/>
        <end position="313"/>
    </location>
</feature>
<feature type="transmembrane region" description="Helical" evidence="3">
    <location>
        <begin position="63"/>
        <end position="83"/>
    </location>
</feature>
<keyword evidence="3" id="KW-1133">Transmembrane helix</keyword>
<keyword evidence="3" id="KW-0812">Transmembrane</keyword>
<feature type="coiled-coil region" evidence="1">
    <location>
        <begin position="318"/>
        <end position="358"/>
    </location>
</feature>
<gene>
    <name evidence="4" type="ORF">CCALI_00830</name>
</gene>
<dbReference type="RefSeq" id="WP_016482212.1">
    <property type="nucleotide sequence ID" value="NC_021487.1"/>
</dbReference>
<sequence>MSLQANLSPRYVPSPLNVLLRRATLRIRAARLLRFGTAGLCAGSWLAVLLLGASKLRLLPPVLWLEFGPILLGLFIGAAVALLPRLSTLSVARLTEQRADLKERLSSAIALETSDSMSPFYPALRDDAERHAASVDLKAIYPLRIPRTFWLSLLALALLAGVTLLPSLPLFWSKEKKAEMNEVKKEGVRIVRLAQQAEKEATQKHLPMTKQAAEELKKLGTKMREGKLDKVHAMVAMNKLTQKLAEQQRRLAAQKQNAAQAQQAAQQLKQSLQKLDKQLQQRQQVLQRMAANQQMNPNNALRNGQQARQQHGAQKNGLDALKKHAEQMQQLKKELASLQKMQQALQAMQQALQMQNSQAMQQAMQQLSQLAQQSMGNPQLAQQMGQQLQSLAQALQLAGLNRTAQQLAQIAKMLQNAHSLNAEQLASLQKLLAQIASMCLGECQAQWWQISPLDQEALLALLAAFQKNGKFGFGIPGLGLIPGGMSNGAALFGSHRRFSAMKDPGKTKAHLLIANSKSDKMGQGKSGSLQEFIHYLAMHPHTPSHAPNGMILGTRTQKGNELSIQFLGDPEGGVASQPYYQALITNQRQAESVLNQEHVPVTLRQQVRAYFDTLHGEGK</sequence>
<feature type="transmembrane region" description="Helical" evidence="3">
    <location>
        <begin position="32"/>
        <end position="51"/>
    </location>
</feature>
<proteinExistence type="predicted"/>
<dbReference type="EMBL" id="HF951689">
    <property type="protein sequence ID" value="CCW34654.1"/>
    <property type="molecule type" value="Genomic_DNA"/>
</dbReference>
<evidence type="ECO:0000313" key="4">
    <source>
        <dbReference type="EMBL" id="CCW34654.1"/>
    </source>
</evidence>
<feature type="transmembrane region" description="Helical" evidence="3">
    <location>
        <begin position="148"/>
        <end position="172"/>
    </location>
</feature>
<dbReference type="InParanoid" id="S0ETA9"/>
<dbReference type="eggNOG" id="COG1196">
    <property type="taxonomic scope" value="Bacteria"/>
</dbReference>
<dbReference type="PATRIC" id="fig|1303518.3.peg.840"/>
<dbReference type="Proteomes" id="UP000014227">
    <property type="component" value="Chromosome I"/>
</dbReference>
<evidence type="ECO:0000313" key="5">
    <source>
        <dbReference type="Proteomes" id="UP000014227"/>
    </source>
</evidence>
<feature type="region of interest" description="Disordered" evidence="2">
    <location>
        <begin position="297"/>
        <end position="317"/>
    </location>
</feature>